<dbReference type="PANTHER" id="PTHR48077:SF3">
    <property type="entry name" value="TRYPTOPHAN SYNTHASE"/>
    <property type="match status" value="1"/>
</dbReference>
<protein>
    <recommendedName>
        <fullName evidence="3">tryptophan synthase</fullName>
        <ecNumber evidence="3">4.2.1.20</ecNumber>
    </recommendedName>
</protein>
<comment type="cofactor">
    <cofactor evidence="1">
        <name>pyridoxal 5'-phosphate</name>
        <dbReference type="ChEBI" id="CHEBI:597326"/>
    </cofactor>
</comment>
<dbReference type="SUPFAM" id="SSF46785">
    <property type="entry name" value="Winged helix' DNA-binding domain"/>
    <property type="match status" value="1"/>
</dbReference>
<dbReference type="InterPro" id="IPR036052">
    <property type="entry name" value="TrpB-like_PALP_sf"/>
</dbReference>
<dbReference type="GO" id="GO:0003700">
    <property type="term" value="F:DNA-binding transcription factor activity"/>
    <property type="evidence" value="ECO:0007669"/>
    <property type="project" value="InterPro"/>
</dbReference>
<evidence type="ECO:0000256" key="11">
    <source>
        <dbReference type="ARBA" id="ARBA00023239"/>
    </source>
</evidence>
<dbReference type="InterPro" id="IPR006654">
    <property type="entry name" value="Trp_synth_beta"/>
</dbReference>
<keyword evidence="8" id="KW-0238">DNA-binding</keyword>
<comment type="pathway">
    <text evidence="2">Amino-acid biosynthesis; L-tryptophan biosynthesis; L-tryptophan from chorismate: step 5/5.</text>
</comment>
<dbReference type="InterPro" id="IPR036390">
    <property type="entry name" value="WH_DNA-bd_sf"/>
</dbReference>
<keyword evidence="5" id="KW-0822">Tryptophan biosynthesis</keyword>
<evidence type="ECO:0000256" key="12">
    <source>
        <dbReference type="ARBA" id="ARBA00049047"/>
    </source>
</evidence>
<sequence length="457" mass="50522">MALNTQSPIPLYQQLAERIRQDVAEGVYQVHEKIPSENELAAKYAIGRPTVRQATDLLVREGVLLRKRGSGTYVRPAAEQIDLFSLAGTSAAFGQSQRAVEMILQQPVTLLDADAARPPDFAQRAAYYLQRLSRVDAEPVLLEVIYLDAELFRGIEQHELADDSLARIVRQVFFLEASAADQTFNIIYPDKAIADTLNSSTRAPLLHFGGAFIPEILVPTFDELEAAYLEAKADPSFWQEYEQLMSTYSCRATPITYAENLTNHFGGAQIYIKREDLNHTGAHKANNVMGQGLLTKRMGKKRVIAETGAGQHGVATATMAAKFGFDCTIYMGAVDVERQRPNVFWMEQMGAEVIAVEDGSRTLKDAINEAFRDWVTNMDDTHYALGTACGPYPFPEMVSWFQSIIGKEARQQMLERTGKLPDRAYACVGGGSNAMGLFSGFMDDPEVELIGVEAGGR</sequence>
<dbReference type="GO" id="GO:0003677">
    <property type="term" value="F:DNA binding"/>
    <property type="evidence" value="ECO:0007669"/>
    <property type="project" value="UniProtKB-KW"/>
</dbReference>
<dbReference type="PROSITE" id="PS50949">
    <property type="entry name" value="HTH_GNTR"/>
    <property type="match status" value="1"/>
</dbReference>
<dbReference type="NCBIfam" id="TIGR00263">
    <property type="entry name" value="trpB"/>
    <property type="match status" value="1"/>
</dbReference>
<dbReference type="FunFam" id="1.10.10.10:FF:000079">
    <property type="entry name" value="GntR family transcriptional regulator"/>
    <property type="match status" value="1"/>
</dbReference>
<dbReference type="AlphaFoldDB" id="A0A7R8WQP3"/>
<dbReference type="FunFam" id="3.40.50.1100:FF:000001">
    <property type="entry name" value="Tryptophan synthase beta chain"/>
    <property type="match status" value="1"/>
</dbReference>
<dbReference type="OrthoDB" id="8300031at2759"/>
<dbReference type="SMART" id="SM00345">
    <property type="entry name" value="HTH_GNTR"/>
    <property type="match status" value="1"/>
</dbReference>
<dbReference type="PROSITE" id="PS00168">
    <property type="entry name" value="TRP_SYNTHASE_BETA"/>
    <property type="match status" value="1"/>
</dbReference>
<dbReference type="SUPFAM" id="SSF53686">
    <property type="entry name" value="Tryptophan synthase beta subunit-like PLP-dependent enzymes"/>
    <property type="match status" value="1"/>
</dbReference>
<evidence type="ECO:0000256" key="1">
    <source>
        <dbReference type="ARBA" id="ARBA00001933"/>
    </source>
</evidence>
<dbReference type="InterPro" id="IPR011663">
    <property type="entry name" value="UTRA"/>
</dbReference>
<evidence type="ECO:0000256" key="7">
    <source>
        <dbReference type="ARBA" id="ARBA00023015"/>
    </source>
</evidence>
<dbReference type="InterPro" id="IPR036388">
    <property type="entry name" value="WH-like_DNA-bd_sf"/>
</dbReference>
<evidence type="ECO:0000256" key="8">
    <source>
        <dbReference type="ARBA" id="ARBA00023125"/>
    </source>
</evidence>
<evidence type="ECO:0000256" key="2">
    <source>
        <dbReference type="ARBA" id="ARBA00004733"/>
    </source>
</evidence>
<evidence type="ECO:0000256" key="10">
    <source>
        <dbReference type="ARBA" id="ARBA00023163"/>
    </source>
</evidence>
<organism evidence="13">
    <name type="scientific">Cyprideis torosa</name>
    <dbReference type="NCBI Taxonomy" id="163714"/>
    <lineage>
        <taxon>Eukaryota</taxon>
        <taxon>Metazoa</taxon>
        <taxon>Ecdysozoa</taxon>
        <taxon>Arthropoda</taxon>
        <taxon>Crustacea</taxon>
        <taxon>Oligostraca</taxon>
        <taxon>Ostracoda</taxon>
        <taxon>Podocopa</taxon>
        <taxon>Podocopida</taxon>
        <taxon>Cytherocopina</taxon>
        <taxon>Cytheroidea</taxon>
        <taxon>Cytherideidae</taxon>
        <taxon>Cyprideis</taxon>
    </lineage>
</organism>
<dbReference type="InterPro" id="IPR001926">
    <property type="entry name" value="TrpB-like_PALP"/>
</dbReference>
<accession>A0A7R8WQP3</accession>
<dbReference type="GO" id="GO:0004834">
    <property type="term" value="F:tryptophan synthase activity"/>
    <property type="evidence" value="ECO:0007669"/>
    <property type="project" value="UniProtKB-EC"/>
</dbReference>
<dbReference type="InterPro" id="IPR023026">
    <property type="entry name" value="Trp_synth_beta/beta-like"/>
</dbReference>
<dbReference type="CDD" id="cd07377">
    <property type="entry name" value="WHTH_GntR"/>
    <property type="match status" value="1"/>
</dbReference>
<dbReference type="InterPro" id="IPR028978">
    <property type="entry name" value="Chorismate_lyase_/UTRA_dom_sf"/>
</dbReference>
<dbReference type="Pfam" id="PF07702">
    <property type="entry name" value="UTRA"/>
    <property type="match status" value="1"/>
</dbReference>
<keyword evidence="4" id="KW-0028">Amino-acid biosynthesis</keyword>
<feature type="non-terminal residue" evidence="13">
    <location>
        <position position="457"/>
    </location>
</feature>
<dbReference type="PANTHER" id="PTHR48077">
    <property type="entry name" value="TRYPTOPHAN SYNTHASE-RELATED"/>
    <property type="match status" value="1"/>
</dbReference>
<dbReference type="PRINTS" id="PR00035">
    <property type="entry name" value="HTHGNTR"/>
</dbReference>
<dbReference type="Gene3D" id="1.10.10.10">
    <property type="entry name" value="Winged helix-like DNA-binding domain superfamily/Winged helix DNA-binding domain"/>
    <property type="match status" value="1"/>
</dbReference>
<dbReference type="EMBL" id="OB671002">
    <property type="protein sequence ID" value="CAD7235064.1"/>
    <property type="molecule type" value="Genomic_DNA"/>
</dbReference>
<dbReference type="EC" id="4.2.1.20" evidence="3"/>
<keyword evidence="10" id="KW-0804">Transcription</keyword>
<evidence type="ECO:0000313" key="13">
    <source>
        <dbReference type="EMBL" id="CAD7235064.1"/>
    </source>
</evidence>
<reference evidence="13" key="1">
    <citation type="submission" date="2020-11" db="EMBL/GenBank/DDBJ databases">
        <authorList>
            <person name="Tran Van P."/>
        </authorList>
    </citation>
    <scope>NUCLEOTIDE SEQUENCE</scope>
</reference>
<keyword evidence="6" id="KW-0663">Pyridoxal phosphate</keyword>
<evidence type="ECO:0000256" key="4">
    <source>
        <dbReference type="ARBA" id="ARBA00022605"/>
    </source>
</evidence>
<dbReference type="Gene3D" id="3.40.1410.10">
    <property type="entry name" value="Chorismate lyase-like"/>
    <property type="match status" value="1"/>
</dbReference>
<dbReference type="Pfam" id="PF00392">
    <property type="entry name" value="GntR"/>
    <property type="match status" value="1"/>
</dbReference>
<keyword evidence="9" id="KW-0057">Aromatic amino acid biosynthesis</keyword>
<dbReference type="Gene3D" id="3.40.50.1100">
    <property type="match status" value="2"/>
</dbReference>
<dbReference type="InterPro" id="IPR006653">
    <property type="entry name" value="Trp_synth_b_CS"/>
</dbReference>
<evidence type="ECO:0000256" key="6">
    <source>
        <dbReference type="ARBA" id="ARBA00022898"/>
    </source>
</evidence>
<keyword evidence="7" id="KW-0805">Transcription regulation</keyword>
<dbReference type="Pfam" id="PF00291">
    <property type="entry name" value="PALP"/>
    <property type="match status" value="1"/>
</dbReference>
<evidence type="ECO:0000256" key="5">
    <source>
        <dbReference type="ARBA" id="ARBA00022822"/>
    </source>
</evidence>
<gene>
    <name evidence="13" type="ORF">CTOB1V02_LOCUS12880</name>
</gene>
<keyword evidence="11" id="KW-0456">Lyase</keyword>
<comment type="catalytic activity">
    <reaction evidence="12">
        <text>(1S,2R)-1-C-(indol-3-yl)glycerol 3-phosphate + L-serine = D-glyceraldehyde 3-phosphate + L-tryptophan + H2O</text>
        <dbReference type="Rhea" id="RHEA:10532"/>
        <dbReference type="ChEBI" id="CHEBI:15377"/>
        <dbReference type="ChEBI" id="CHEBI:33384"/>
        <dbReference type="ChEBI" id="CHEBI:57912"/>
        <dbReference type="ChEBI" id="CHEBI:58866"/>
        <dbReference type="ChEBI" id="CHEBI:59776"/>
        <dbReference type="EC" id="4.2.1.20"/>
    </reaction>
</comment>
<evidence type="ECO:0000256" key="3">
    <source>
        <dbReference type="ARBA" id="ARBA00012043"/>
    </source>
</evidence>
<evidence type="ECO:0000256" key="9">
    <source>
        <dbReference type="ARBA" id="ARBA00023141"/>
    </source>
</evidence>
<proteinExistence type="predicted"/>
<dbReference type="SUPFAM" id="SSF64288">
    <property type="entry name" value="Chorismate lyase-like"/>
    <property type="match status" value="1"/>
</dbReference>
<dbReference type="GO" id="GO:0005737">
    <property type="term" value="C:cytoplasm"/>
    <property type="evidence" value="ECO:0007669"/>
    <property type="project" value="TreeGrafter"/>
</dbReference>
<name>A0A7R8WQP3_9CRUS</name>
<dbReference type="InterPro" id="IPR000524">
    <property type="entry name" value="Tscrpt_reg_HTH_GntR"/>
</dbReference>